<dbReference type="PANTHER" id="PTHR36452:SF1">
    <property type="entry name" value="DUF2461 DOMAIN-CONTAINING PROTEIN"/>
    <property type="match status" value="1"/>
</dbReference>
<dbReference type="PANTHER" id="PTHR36452">
    <property type="entry name" value="CHROMOSOME 12, WHOLE GENOME SHOTGUN SEQUENCE"/>
    <property type="match status" value="1"/>
</dbReference>
<evidence type="ECO:0000256" key="1">
    <source>
        <dbReference type="SAM" id="Phobius"/>
    </source>
</evidence>
<keyword evidence="3" id="KW-1185">Reference proteome</keyword>
<name>A0A2R4XLV0_9BURK</name>
<dbReference type="Pfam" id="PF09365">
    <property type="entry name" value="DUF2461"/>
    <property type="match status" value="1"/>
</dbReference>
<dbReference type="KEGG" id="boz:DBV39_14685"/>
<dbReference type="InterPro" id="IPR012808">
    <property type="entry name" value="CHP02453"/>
</dbReference>
<dbReference type="Proteomes" id="UP000244571">
    <property type="component" value="Chromosome"/>
</dbReference>
<reference evidence="2 3" key="1">
    <citation type="submission" date="2018-04" db="EMBL/GenBank/DDBJ databases">
        <title>Bordetella sp. HZ20 isolated from seawater.</title>
        <authorList>
            <person name="Sun C."/>
        </authorList>
    </citation>
    <scope>NUCLEOTIDE SEQUENCE [LARGE SCALE GENOMIC DNA]</scope>
    <source>
        <strain evidence="2 3">HZ20</strain>
    </source>
</reference>
<dbReference type="InterPro" id="IPR015996">
    <property type="entry name" value="UCP028451"/>
</dbReference>
<evidence type="ECO:0000313" key="2">
    <source>
        <dbReference type="EMBL" id="AWB34763.1"/>
    </source>
</evidence>
<dbReference type="EMBL" id="CP028901">
    <property type="protein sequence ID" value="AWB34763.1"/>
    <property type="molecule type" value="Genomic_DNA"/>
</dbReference>
<proteinExistence type="predicted"/>
<keyword evidence="1" id="KW-0472">Membrane</keyword>
<gene>
    <name evidence="2" type="ORF">DBV39_14685</name>
</gene>
<sequence length="233" mass="26704">MMNSRFTDKTIPFMLEAGQQTDPGWLDRHQQTYDEIVRLPFLELAQTLKSELQDTVPDYHFPTRGIGRIKRAANKVVSGEACYKDWLSLSAAKPSASRFERNPHLFLGILPGIAPYMGVILAGGLFMPTSAQLKRVRQAIARDAEPFHTLFSDPTFARFFSKGFELENMAARMPRGFDPEHSDEQWLRLKTFLVVKRVSSDVFTSPEFAMWVVQHYRQLARLNRLLEAALDRP</sequence>
<dbReference type="RefSeq" id="WP_108622173.1">
    <property type="nucleotide sequence ID" value="NZ_CP028901.1"/>
</dbReference>
<keyword evidence="1" id="KW-0812">Transmembrane</keyword>
<dbReference type="PIRSF" id="PIRSF028451">
    <property type="entry name" value="UCP028451"/>
    <property type="match status" value="1"/>
</dbReference>
<protein>
    <recommendedName>
        <fullName evidence="4">TIGR02453 family protein</fullName>
    </recommendedName>
</protein>
<evidence type="ECO:0000313" key="3">
    <source>
        <dbReference type="Proteomes" id="UP000244571"/>
    </source>
</evidence>
<feature type="transmembrane region" description="Helical" evidence="1">
    <location>
        <begin position="105"/>
        <end position="127"/>
    </location>
</feature>
<keyword evidence="1" id="KW-1133">Transmembrane helix</keyword>
<dbReference type="AlphaFoldDB" id="A0A2R4XLV0"/>
<accession>A0A2R4XLV0</accession>
<organism evidence="2 3">
    <name type="scientific">Orrella marina</name>
    <dbReference type="NCBI Taxonomy" id="2163011"/>
    <lineage>
        <taxon>Bacteria</taxon>
        <taxon>Pseudomonadati</taxon>
        <taxon>Pseudomonadota</taxon>
        <taxon>Betaproteobacteria</taxon>
        <taxon>Burkholderiales</taxon>
        <taxon>Alcaligenaceae</taxon>
        <taxon>Orrella</taxon>
    </lineage>
</organism>
<evidence type="ECO:0008006" key="4">
    <source>
        <dbReference type="Google" id="ProtNLM"/>
    </source>
</evidence>
<dbReference type="OrthoDB" id="9794241at2"/>